<dbReference type="Proteomes" id="UP000325797">
    <property type="component" value="Chromosome"/>
</dbReference>
<dbReference type="Gene3D" id="3.40.50.300">
    <property type="entry name" value="P-loop containing nucleotide triphosphate hydrolases"/>
    <property type="match status" value="1"/>
</dbReference>
<dbReference type="GO" id="GO:0006829">
    <property type="term" value="P:zinc ion transport"/>
    <property type="evidence" value="ECO:0007669"/>
    <property type="project" value="UniProtKB-KW"/>
</dbReference>
<feature type="domain" description="ABC transporter" evidence="7">
    <location>
        <begin position="6"/>
        <end position="234"/>
    </location>
</feature>
<dbReference type="InterPro" id="IPR050153">
    <property type="entry name" value="Metal_Ion_Import_ABC"/>
</dbReference>
<evidence type="ECO:0000256" key="3">
    <source>
        <dbReference type="ARBA" id="ARBA00022741"/>
    </source>
</evidence>
<keyword evidence="4" id="KW-0067">ATP-binding</keyword>
<dbReference type="InterPro" id="IPR027417">
    <property type="entry name" value="P-loop_NTPase"/>
</dbReference>
<keyword evidence="9" id="KW-1185">Reference proteome</keyword>
<keyword evidence="5" id="KW-0864">Zinc transport</keyword>
<dbReference type="SMART" id="SM00382">
    <property type="entry name" value="AAA"/>
    <property type="match status" value="1"/>
</dbReference>
<dbReference type="InterPro" id="IPR003439">
    <property type="entry name" value="ABC_transporter-like_ATP-bd"/>
</dbReference>
<dbReference type="PROSITE" id="PS00211">
    <property type="entry name" value="ABC_TRANSPORTER_1"/>
    <property type="match status" value="1"/>
</dbReference>
<keyword evidence="6" id="KW-0406">Ion transport</keyword>
<dbReference type="PANTHER" id="PTHR42734">
    <property type="entry name" value="METAL TRANSPORT SYSTEM ATP-BINDING PROTEIN TM_0124-RELATED"/>
    <property type="match status" value="1"/>
</dbReference>
<gene>
    <name evidence="8" type="ORF">FRZ61_52260</name>
</gene>
<evidence type="ECO:0000256" key="6">
    <source>
        <dbReference type="ARBA" id="ARBA00023065"/>
    </source>
</evidence>
<dbReference type="InterPro" id="IPR003593">
    <property type="entry name" value="AAA+_ATPase"/>
</dbReference>
<evidence type="ECO:0000256" key="5">
    <source>
        <dbReference type="ARBA" id="ARBA00022906"/>
    </source>
</evidence>
<dbReference type="GO" id="GO:0005524">
    <property type="term" value="F:ATP binding"/>
    <property type="evidence" value="ECO:0007669"/>
    <property type="project" value="UniProtKB-KW"/>
</dbReference>
<sequence length="251" mass="27266">MTLAPIRFNDVSIAYDRHLAVRHLSGSFAPGSLTAIAGPNGAGKSTLLKALMGELRVAAGSIDRGGLRVRDVGYLPQAVDIDRRFPLTVADTVMLGAWRETGAFGSIAAAAALRARKALTAVGLEGFERRHIGSLSAGQFQRVLFARLLLQDAKVIVLDEPFTAIDARTTRDLLEIVRRWHGDGRTVIAVLHDFEQVRTHFPQTLLLARGAVDWGPTETALSPANLLRARAMAESWEEETPVKARRAGERS</sequence>
<evidence type="ECO:0000256" key="2">
    <source>
        <dbReference type="ARBA" id="ARBA00022448"/>
    </source>
</evidence>
<dbReference type="Pfam" id="PF00005">
    <property type="entry name" value="ABC_tran"/>
    <property type="match status" value="1"/>
</dbReference>
<proteinExistence type="inferred from homology"/>
<dbReference type="GO" id="GO:0016887">
    <property type="term" value="F:ATP hydrolysis activity"/>
    <property type="evidence" value="ECO:0007669"/>
    <property type="project" value="InterPro"/>
</dbReference>
<evidence type="ECO:0000256" key="4">
    <source>
        <dbReference type="ARBA" id="ARBA00022840"/>
    </source>
</evidence>
<dbReference type="AlphaFoldDB" id="A0A5J6N5U0"/>
<evidence type="ECO:0000313" key="8">
    <source>
        <dbReference type="EMBL" id="QEX25279.1"/>
    </source>
</evidence>
<dbReference type="CDD" id="cd03235">
    <property type="entry name" value="ABC_Metallic_Cations"/>
    <property type="match status" value="1"/>
</dbReference>
<dbReference type="PANTHER" id="PTHR42734:SF5">
    <property type="entry name" value="IRON TRANSPORT SYSTEM ATP-BINDING PROTEIN HI_0361-RELATED"/>
    <property type="match status" value="1"/>
</dbReference>
<dbReference type="RefSeq" id="WP_151120548.1">
    <property type="nucleotide sequence ID" value="NZ_CP042582.1"/>
</dbReference>
<accession>A0A5J6N5U0</accession>
<dbReference type="OrthoDB" id="9806726at2"/>
<keyword evidence="2" id="KW-0813">Transport</keyword>
<evidence type="ECO:0000259" key="7">
    <source>
        <dbReference type="PROSITE" id="PS50893"/>
    </source>
</evidence>
<dbReference type="PROSITE" id="PS50893">
    <property type="entry name" value="ABC_TRANSPORTER_2"/>
    <property type="match status" value="1"/>
</dbReference>
<dbReference type="SUPFAM" id="SSF52540">
    <property type="entry name" value="P-loop containing nucleoside triphosphate hydrolases"/>
    <property type="match status" value="1"/>
</dbReference>
<keyword evidence="5" id="KW-0862">Zinc</keyword>
<evidence type="ECO:0000313" key="9">
    <source>
        <dbReference type="Proteomes" id="UP000325797"/>
    </source>
</evidence>
<organism evidence="8 9">
    <name type="scientific">Hypericibacter adhaerens</name>
    <dbReference type="NCBI Taxonomy" id="2602016"/>
    <lineage>
        <taxon>Bacteria</taxon>
        <taxon>Pseudomonadati</taxon>
        <taxon>Pseudomonadota</taxon>
        <taxon>Alphaproteobacteria</taxon>
        <taxon>Rhodospirillales</taxon>
        <taxon>Dongiaceae</taxon>
        <taxon>Hypericibacter</taxon>
    </lineage>
</organism>
<reference evidence="8 9" key="1">
    <citation type="submission" date="2019-08" db="EMBL/GenBank/DDBJ databases">
        <title>Hyperibacter terrae gen. nov., sp. nov. and Hyperibacter viscosus sp. nov., two new members in the family Rhodospirillaceae isolated from the rhizosphere of Hypericum perforatum.</title>
        <authorList>
            <person name="Noviana Z."/>
        </authorList>
    </citation>
    <scope>NUCLEOTIDE SEQUENCE [LARGE SCALE GENOMIC DNA]</scope>
    <source>
        <strain evidence="8 9">R5959</strain>
    </source>
</reference>
<evidence type="ECO:0000256" key="1">
    <source>
        <dbReference type="ARBA" id="ARBA00005417"/>
    </source>
</evidence>
<keyword evidence="3" id="KW-0547">Nucleotide-binding</keyword>
<dbReference type="InterPro" id="IPR017871">
    <property type="entry name" value="ABC_transporter-like_CS"/>
</dbReference>
<dbReference type="EMBL" id="CP042582">
    <property type="protein sequence ID" value="QEX25279.1"/>
    <property type="molecule type" value="Genomic_DNA"/>
</dbReference>
<name>A0A5J6N5U0_9PROT</name>
<comment type="similarity">
    <text evidence="1">Belongs to the ABC transporter superfamily.</text>
</comment>
<dbReference type="KEGG" id="hadh:FRZ61_52260"/>
<protein>
    <submittedName>
        <fullName evidence="8">ABC transporter</fullName>
    </submittedName>
</protein>